<name>A0A2U9IGD3_9CREN</name>
<protein>
    <submittedName>
        <fullName evidence="1">Uncharacterized protein</fullName>
    </submittedName>
</protein>
<dbReference type="InterPro" id="IPR003787">
    <property type="entry name" value="Sulphur_relay_DsrE/F-like"/>
</dbReference>
<accession>A0A2U9IGD3</accession>
<dbReference type="OrthoDB" id="39132at2157"/>
<dbReference type="AlphaFoldDB" id="A0A2U9IGD3"/>
<dbReference type="EMBL" id="CP029289">
    <property type="protein sequence ID" value="AWR95070.1"/>
    <property type="molecule type" value="Genomic_DNA"/>
</dbReference>
<keyword evidence="2" id="KW-1185">Reference proteome</keyword>
<proteinExistence type="predicted"/>
<dbReference type="Proteomes" id="UP000248044">
    <property type="component" value="Chromosome"/>
</dbReference>
<dbReference type="RefSeq" id="WP_110270951.1">
    <property type="nucleotide sequence ID" value="NZ_CP029289.2"/>
</dbReference>
<sequence>MNDKVLFVFMTGRENMAKLLANIGMAAKIKSADPGITVEMIFLTPAVESLNKKQVIFKPILETVKEAKKVGVKVIACEVAMKNVGLDKDDIEENLVDEFAPIGGIYVLNKIKEGYEVLTI</sequence>
<dbReference type="Gene3D" id="3.40.1260.10">
    <property type="entry name" value="DsrEFH-like"/>
    <property type="match status" value="1"/>
</dbReference>
<dbReference type="InterPro" id="IPR027396">
    <property type="entry name" value="DsrEFH-like"/>
</dbReference>
<dbReference type="KEGG" id="abri:DFR85_11120"/>
<evidence type="ECO:0000313" key="1">
    <source>
        <dbReference type="EMBL" id="AWR95070.1"/>
    </source>
</evidence>
<gene>
    <name evidence="1" type="ORF">DFR85_11120</name>
</gene>
<reference evidence="1 2" key="1">
    <citation type="submission" date="2018-05" db="EMBL/GenBank/DDBJ databases">
        <title>Complete Genome Sequences of Extremely Thermoacidophilic, Metal-Mobilizing Type-Strain Members of the Archaeal Family Sulfolobaceae: Acidianus brierleyi DSM-1651T, Acidianus sulfidivorans DSM-18786T, Metallosphaera hakonensis DSM-7519T, and Metallosphaera prunae DSM-10039T.</title>
        <authorList>
            <person name="Counts J.A."/>
            <person name="Kelly R.M."/>
        </authorList>
    </citation>
    <scope>NUCLEOTIDE SEQUENCE [LARGE SCALE GENOMIC DNA]</scope>
    <source>
        <strain evidence="1 2">DSM 1651</strain>
    </source>
</reference>
<dbReference type="Pfam" id="PF02635">
    <property type="entry name" value="DsrE"/>
    <property type="match status" value="1"/>
</dbReference>
<evidence type="ECO:0000313" key="2">
    <source>
        <dbReference type="Proteomes" id="UP000248044"/>
    </source>
</evidence>
<dbReference type="SUPFAM" id="SSF75169">
    <property type="entry name" value="DsrEFH-like"/>
    <property type="match status" value="1"/>
</dbReference>
<dbReference type="GeneID" id="36832714"/>
<organism evidence="1 2">
    <name type="scientific">Acidianus brierleyi</name>
    <dbReference type="NCBI Taxonomy" id="41673"/>
    <lineage>
        <taxon>Archaea</taxon>
        <taxon>Thermoproteota</taxon>
        <taxon>Thermoprotei</taxon>
        <taxon>Sulfolobales</taxon>
        <taxon>Sulfolobaceae</taxon>
        <taxon>Acidianus</taxon>
    </lineage>
</organism>